<feature type="compositionally biased region" description="Basic and acidic residues" evidence="2">
    <location>
        <begin position="373"/>
        <end position="394"/>
    </location>
</feature>
<evidence type="ECO:0000256" key="2">
    <source>
        <dbReference type="SAM" id="MobiDB-lite"/>
    </source>
</evidence>
<name>A0ABD5PAT5_9EURY</name>
<protein>
    <submittedName>
        <fullName evidence="3">Archaea-specific SMC-related protein</fullName>
    </submittedName>
</protein>
<comment type="caution">
    <text evidence="3">The sequence shown here is derived from an EMBL/GenBank/DDBJ whole genome shotgun (WGS) entry which is preliminary data.</text>
</comment>
<dbReference type="EMBL" id="JBHSDS010000005">
    <property type="protein sequence ID" value="MFC4357790.1"/>
    <property type="molecule type" value="Genomic_DNA"/>
</dbReference>
<dbReference type="AlphaFoldDB" id="A0ABD5PAT5"/>
<evidence type="ECO:0000256" key="1">
    <source>
        <dbReference type="SAM" id="Coils"/>
    </source>
</evidence>
<dbReference type="SUPFAM" id="SSF52540">
    <property type="entry name" value="P-loop containing nucleoside triphosphate hydrolases"/>
    <property type="match status" value="1"/>
</dbReference>
<evidence type="ECO:0000313" key="4">
    <source>
        <dbReference type="Proteomes" id="UP001595921"/>
    </source>
</evidence>
<evidence type="ECO:0000313" key="3">
    <source>
        <dbReference type="EMBL" id="MFC4357790.1"/>
    </source>
</evidence>
<dbReference type="RefSeq" id="WP_267624523.1">
    <property type="nucleotide sequence ID" value="NZ_JAODIW010000009.1"/>
</dbReference>
<dbReference type="Proteomes" id="UP001595921">
    <property type="component" value="Unassembled WGS sequence"/>
</dbReference>
<dbReference type="InterPro" id="IPR027417">
    <property type="entry name" value="P-loop_NTPase"/>
</dbReference>
<dbReference type="Gene3D" id="1.20.5.340">
    <property type="match status" value="1"/>
</dbReference>
<gene>
    <name evidence="3" type="ORF">ACFO0N_07495</name>
</gene>
<feature type="coiled-coil region" evidence="1">
    <location>
        <begin position="143"/>
        <end position="283"/>
    </location>
</feature>
<dbReference type="PANTHER" id="PTHR43941">
    <property type="entry name" value="STRUCTURAL MAINTENANCE OF CHROMOSOMES PROTEIN 2"/>
    <property type="match status" value="1"/>
</dbReference>
<accession>A0ABD5PAT5</accession>
<dbReference type="NCBIfam" id="NF045487">
    <property type="entry name" value="ASRP"/>
    <property type="match status" value="1"/>
</dbReference>
<proteinExistence type="predicted"/>
<keyword evidence="4" id="KW-1185">Reference proteome</keyword>
<sequence length="648" mass="73598">MSTDRPSAGGIEISARKIGGIDDTTVSLTPGVTVLAGRNATNRTSFLQSIMAAVGSENASLKGDAEEGSVELRLDGERYTRRLRRTPDGVAFDGDPYLDDPELADLFAFLLESNEARRGVAREENLRELIMRPVDTSEINAEIELLRAERRSVDERLEEIEAERDRLPALERRRSDVETRLEEKRAELAEVEAAIERSDAAGSQERAEAVEESLDALNERRSALKRVQEHVETERDSLETARAELNRRRTELESLPDAPDDRIDALDREISELRERRRRCDAVVNKLQTLVQFNEDALAGDDELADLLAEDEPASDGGTVTDQLVGESNTVCWTCGSEVDRSRIESFLDRLRALAREKRRDRSDIDDQLSAATDERRELKEQRERRENLESRVDALESEVEEREAALERHEAEVEELETAIGELEDEVGELDADDHDETLERHREANSLQFDIGRLTGQLAEVKEELEELEALDAEADRLGERRGEIAEELEELRTRIERLEREAIDGFNDHMDDILSILGYGNIDRIWIERREEEAREGRRTVDRTRFDLHVVRTSDDGTAYEDTIRHLSESEREVTGLVFALAGYLAHEVYETVPFMLLDSLEAIDSARIAALVEYFEDYAPNIVVALLPEDAQALDDDYSRITEI</sequence>
<dbReference type="PANTHER" id="PTHR43941:SF1">
    <property type="entry name" value="STRUCTURAL MAINTENANCE OF CHROMOSOMES PROTEIN 2"/>
    <property type="match status" value="1"/>
</dbReference>
<dbReference type="Gene3D" id="3.40.50.300">
    <property type="entry name" value="P-loop containing nucleotide triphosphate hydrolases"/>
    <property type="match status" value="2"/>
</dbReference>
<reference evidence="3 4" key="1">
    <citation type="journal article" date="2019" name="Int. J. Syst. Evol. Microbiol.">
        <title>The Global Catalogue of Microorganisms (GCM) 10K type strain sequencing project: providing services to taxonomists for standard genome sequencing and annotation.</title>
        <authorList>
            <consortium name="The Broad Institute Genomics Platform"/>
            <consortium name="The Broad Institute Genome Sequencing Center for Infectious Disease"/>
            <person name="Wu L."/>
            <person name="Ma J."/>
        </authorList>
    </citation>
    <scope>NUCLEOTIDE SEQUENCE [LARGE SCALE GENOMIC DNA]</scope>
    <source>
        <strain evidence="3 4">CGMCC 1.12553</strain>
    </source>
</reference>
<feature type="region of interest" description="Disordered" evidence="2">
    <location>
        <begin position="362"/>
        <end position="394"/>
    </location>
</feature>
<organism evidence="3 4">
    <name type="scientific">Halobium salinum</name>
    <dbReference type="NCBI Taxonomy" id="1364940"/>
    <lineage>
        <taxon>Archaea</taxon>
        <taxon>Methanobacteriati</taxon>
        <taxon>Methanobacteriota</taxon>
        <taxon>Stenosarchaea group</taxon>
        <taxon>Halobacteria</taxon>
        <taxon>Halobacteriales</taxon>
        <taxon>Haloferacaceae</taxon>
        <taxon>Halobium</taxon>
    </lineage>
</organism>
<keyword evidence="1" id="KW-0175">Coiled coil</keyword>